<evidence type="ECO:0000256" key="1">
    <source>
        <dbReference type="ARBA" id="ARBA00022737"/>
    </source>
</evidence>
<dbReference type="InterPro" id="IPR051685">
    <property type="entry name" value="Ycf3/AcsC/BcsC/TPR_MFPF"/>
</dbReference>
<comment type="caution">
    <text evidence="5">The sequence shown here is derived from an EMBL/GenBank/DDBJ whole genome shotgun (WGS) entry which is preliminary data.</text>
</comment>
<dbReference type="SUPFAM" id="SSF48452">
    <property type="entry name" value="TPR-like"/>
    <property type="match status" value="1"/>
</dbReference>
<feature type="transmembrane region" description="Helical" evidence="4">
    <location>
        <begin position="265"/>
        <end position="287"/>
    </location>
</feature>
<dbReference type="RefSeq" id="WP_314516639.1">
    <property type="nucleotide sequence ID" value="NZ_JASJOU010000013.1"/>
</dbReference>
<accession>A0AAE3R812</accession>
<dbReference type="PANTHER" id="PTHR44943:SF4">
    <property type="entry name" value="TPR REPEAT-CONTAINING PROTEIN MJ0798"/>
    <property type="match status" value="1"/>
</dbReference>
<dbReference type="InterPro" id="IPR019734">
    <property type="entry name" value="TPR_rpt"/>
</dbReference>
<keyword evidence="4" id="KW-1133">Transmembrane helix</keyword>
<dbReference type="Proteomes" id="UP001232063">
    <property type="component" value="Unassembled WGS sequence"/>
</dbReference>
<evidence type="ECO:0000256" key="2">
    <source>
        <dbReference type="ARBA" id="ARBA00022803"/>
    </source>
</evidence>
<dbReference type="PROSITE" id="PS50005">
    <property type="entry name" value="TPR"/>
    <property type="match status" value="1"/>
</dbReference>
<keyword evidence="4" id="KW-0812">Transmembrane</keyword>
<dbReference type="SMART" id="SM00028">
    <property type="entry name" value="TPR"/>
    <property type="match status" value="6"/>
</dbReference>
<organism evidence="5 6">
    <name type="scientific">Xanthocytophaga agilis</name>
    <dbReference type="NCBI Taxonomy" id="3048010"/>
    <lineage>
        <taxon>Bacteria</taxon>
        <taxon>Pseudomonadati</taxon>
        <taxon>Bacteroidota</taxon>
        <taxon>Cytophagia</taxon>
        <taxon>Cytophagales</taxon>
        <taxon>Rhodocytophagaceae</taxon>
        <taxon>Xanthocytophaga</taxon>
    </lineage>
</organism>
<dbReference type="InterPro" id="IPR011990">
    <property type="entry name" value="TPR-like_helical_dom_sf"/>
</dbReference>
<gene>
    <name evidence="5" type="ORF">QNI22_30000</name>
</gene>
<keyword evidence="4" id="KW-0472">Membrane</keyword>
<feature type="repeat" description="TPR" evidence="3">
    <location>
        <begin position="105"/>
        <end position="138"/>
    </location>
</feature>
<evidence type="ECO:0000313" key="5">
    <source>
        <dbReference type="EMBL" id="MDJ1504935.1"/>
    </source>
</evidence>
<evidence type="ECO:0000256" key="4">
    <source>
        <dbReference type="SAM" id="Phobius"/>
    </source>
</evidence>
<dbReference type="PANTHER" id="PTHR44943">
    <property type="entry name" value="CELLULOSE SYNTHASE OPERON PROTEIN C"/>
    <property type="match status" value="1"/>
</dbReference>
<dbReference type="AlphaFoldDB" id="A0AAE3R812"/>
<feature type="transmembrane region" description="Helical" evidence="4">
    <location>
        <begin position="365"/>
        <end position="388"/>
    </location>
</feature>
<keyword evidence="1" id="KW-0677">Repeat</keyword>
<keyword evidence="2 3" id="KW-0802">TPR repeat</keyword>
<proteinExistence type="predicted"/>
<dbReference type="Gene3D" id="1.25.40.10">
    <property type="entry name" value="Tetratricopeptide repeat domain"/>
    <property type="match status" value="1"/>
</dbReference>
<feature type="transmembrane region" description="Helical" evidence="4">
    <location>
        <begin position="308"/>
        <end position="328"/>
    </location>
</feature>
<feature type="transmembrane region" description="Helical" evidence="4">
    <location>
        <begin position="334"/>
        <end position="353"/>
    </location>
</feature>
<dbReference type="Pfam" id="PF13432">
    <property type="entry name" value="TPR_16"/>
    <property type="match status" value="2"/>
</dbReference>
<evidence type="ECO:0000313" key="6">
    <source>
        <dbReference type="Proteomes" id="UP001232063"/>
    </source>
</evidence>
<dbReference type="EMBL" id="JASJOU010000013">
    <property type="protein sequence ID" value="MDJ1504935.1"/>
    <property type="molecule type" value="Genomic_DNA"/>
</dbReference>
<name>A0AAE3R812_9BACT</name>
<reference evidence="5" key="1">
    <citation type="submission" date="2023-05" db="EMBL/GenBank/DDBJ databases">
        <authorList>
            <person name="Zhang X."/>
        </authorList>
    </citation>
    <scope>NUCLEOTIDE SEQUENCE</scope>
    <source>
        <strain evidence="5">BD1B2-1</strain>
    </source>
</reference>
<feature type="transmembrane region" description="Helical" evidence="4">
    <location>
        <begin position="394"/>
        <end position="411"/>
    </location>
</feature>
<protein>
    <submittedName>
        <fullName evidence="5">Tetratricopeptide repeat protein</fullName>
    </submittedName>
</protein>
<keyword evidence="6" id="KW-1185">Reference proteome</keyword>
<evidence type="ECO:0000256" key="3">
    <source>
        <dbReference type="PROSITE-ProRule" id="PRU00339"/>
    </source>
</evidence>
<sequence>MIANPHLQRAEVLIEQSRYDMAEKELRNLLGQEPQNTVAMRMLANCLLQTNRQAEAVQITQTLLTIEPDEPYNLYIHAIVLSELEKYKEAESFIRQAIEMYPHEADFFHVLSIIFLNQKRWQDALQYADEGLNIDPNHLGCLNIRTTALTKLNRKQEALATIEDVLEQDPDNAWSHANVGWAKLEQGNPQAAKIHFAEALRLNPTMEIARSGMLEALKAQNFLYRIFLQFFFWLNKHQGKTQWGIIIGIYILNRILNKASDQYPFLRPVAVLVTFLIYLTWIINPLFNLFLRLDKYGKHILTDNEKEGANWVGTSLGVAILSLVGWFISDELLLLALTIFGATMVLPLSRFFDAITPREIRIYKLYTIGLAVIGFITLVGIVLNQSWIETTGTIYLIGIFLFGWIANSMIIK</sequence>
<dbReference type="Pfam" id="PF14559">
    <property type="entry name" value="TPR_19"/>
    <property type="match status" value="1"/>
</dbReference>